<feature type="region of interest" description="Disordered" evidence="2">
    <location>
        <begin position="279"/>
        <end position="316"/>
    </location>
</feature>
<evidence type="ECO:0000256" key="1">
    <source>
        <dbReference type="SAM" id="Coils"/>
    </source>
</evidence>
<reference evidence="4" key="2">
    <citation type="submission" date="2018-07" db="EMBL/GenBank/DDBJ databases">
        <authorList>
            <person name="Mckenzie S.K."/>
            <person name="Kronauer D.J.C."/>
        </authorList>
    </citation>
    <scope>NUCLEOTIDE SEQUENCE</scope>
    <source>
        <strain evidence="4">Clonal line C1</strain>
    </source>
</reference>
<dbReference type="PANTHER" id="PTHR19446">
    <property type="entry name" value="REVERSE TRANSCRIPTASES"/>
    <property type="match status" value="1"/>
</dbReference>
<dbReference type="Proteomes" id="UP000279307">
    <property type="component" value="Chromosome 13"/>
</dbReference>
<dbReference type="AlphaFoldDB" id="A0A3L8D4Z4"/>
<evidence type="ECO:0000256" key="2">
    <source>
        <dbReference type="SAM" id="MobiDB-lite"/>
    </source>
</evidence>
<dbReference type="Gene3D" id="3.60.10.10">
    <property type="entry name" value="Endonuclease/exonuclease/phosphatase"/>
    <property type="match status" value="1"/>
</dbReference>
<dbReference type="SUPFAM" id="SSF56219">
    <property type="entry name" value="DNase I-like"/>
    <property type="match status" value="1"/>
</dbReference>
<dbReference type="GO" id="GO:0003824">
    <property type="term" value="F:catalytic activity"/>
    <property type="evidence" value="ECO:0007669"/>
    <property type="project" value="InterPro"/>
</dbReference>
<feature type="coiled-coil region" evidence="1">
    <location>
        <begin position="97"/>
        <end position="124"/>
    </location>
</feature>
<feature type="domain" description="Reverse transcriptase" evidence="3">
    <location>
        <begin position="753"/>
        <end position="992"/>
    </location>
</feature>
<evidence type="ECO:0000313" key="4">
    <source>
        <dbReference type="EMBL" id="RLU15211.1"/>
    </source>
</evidence>
<dbReference type="InterPro" id="IPR005135">
    <property type="entry name" value="Endo/exonuclease/phosphatase"/>
</dbReference>
<dbReference type="InterPro" id="IPR000477">
    <property type="entry name" value="RT_dom"/>
</dbReference>
<organism evidence="4">
    <name type="scientific">Ooceraea biroi</name>
    <name type="common">Clonal raider ant</name>
    <name type="synonym">Cerapachys biroi</name>
    <dbReference type="NCBI Taxonomy" id="2015173"/>
    <lineage>
        <taxon>Eukaryota</taxon>
        <taxon>Metazoa</taxon>
        <taxon>Ecdysozoa</taxon>
        <taxon>Arthropoda</taxon>
        <taxon>Hexapoda</taxon>
        <taxon>Insecta</taxon>
        <taxon>Pterygota</taxon>
        <taxon>Neoptera</taxon>
        <taxon>Endopterygota</taxon>
        <taxon>Hymenoptera</taxon>
        <taxon>Apocrita</taxon>
        <taxon>Aculeata</taxon>
        <taxon>Formicoidea</taxon>
        <taxon>Formicidae</taxon>
        <taxon>Dorylinae</taxon>
        <taxon>Ooceraea</taxon>
    </lineage>
</organism>
<keyword evidence="1" id="KW-0175">Coiled coil</keyword>
<comment type="caution">
    <text evidence="4">The sequence shown here is derived from an EMBL/GenBank/DDBJ whole genome shotgun (WGS) entry which is preliminary data.</text>
</comment>
<sequence length="1162" mass="129129">MELESCPELTDFESLSSCSAADIKTLALRWLGDIDIARVRSGRIEGKLSGQMKKRIDSLKKVVEIMAERVEDVGDVAFLRQRNSELAAQVRSVQPTADKLRKDLAEAERKVRALQEEVDAFKRRIGSRSLSPMPIDVVTREKESPKPQRTERNRKLDRERSANKKKEEDAQLAVPLVSDIYHCDDPASGMGPSGDPVLGPSGLCPVDGASGPADGLAAHLDVLKQYDDRIMTQVEMLLRLRDEIHHGGAGGSSERGGVARDARAHPRIVENVLVVPPSSSVAGGNRDNLASADGMQPSGDNEEWQKITRRRRRPPRTAAVAIRVHSGVKKSYGEVLRQARQVLALETLGITDTRVRRTANGGTLIEIPGPDGANKANLLAGYLRTALEGEALVSRPVVKGELRLSGFDDSVSVDEISALIVDLGGCAHSDIRIGPFRPLNSGLLAVWLQCPLAAATKVAALGRVRANTNRSWRSRDLLMHNLLELEIDVCCVSELQSVPQNNPKWFASDNQLAAIYWNTEKIGAVCTLVTRARDFVAIRCGDLVIFSVYISPTCTTEYFLEALDDLSETFAARGVHLFCGDFNSKSALWGCPATDRRGDILEGWLAQHDLQLSHWWRESVAEARRRCFRARRLWKGSRRASEEIRAERELEYRTAKRKLCAEIKKAKDESWQALLDTIEEDPWGLPYKVVLGRLRRSSPGLTETLNAADLERLLTSSFPVGPTHDPVALWRNQEGQQIELEDVSVTEVSAAMKGRKRGGSPVPGPDGVPLAIWRRAPGEIPAVLAEIFTACLRQGFFPERWKKAILVLIPKGGDLVNSLKARPICLLDDVGKGGFAFGVSLDIRNAFNSLPWPSIRQALEKKGFPAYLRRIIDHYLYQRKIEFIDGNGRLCAREVSAGVPQGSIVGPLLWDITYDYVISMRDMPVGSVLGYVDDTFIIGRAIELEAALSRVNVQPLIKYLGVMLDSRLSFLAHFRYVQGRVGKVTRALGHLMPNLRPSPKETALEFREEESLLMRRQWSLYLNRADTAGSRTRNAIMPHIEGWMSRRHGGPHFHLVQLLTGHGCFSTFLHRIGKLESAACCHCDGGIDYVEHTLQECDAWEVERRELVAIICPDLTLCAVVGTILRNREAWSAFSRFAVSVMRIKEDAERARQAADDPLQVR</sequence>
<accession>A0A3L8D4Z4</accession>
<evidence type="ECO:0000259" key="3">
    <source>
        <dbReference type="PROSITE" id="PS50878"/>
    </source>
</evidence>
<dbReference type="OrthoDB" id="8058917at2759"/>
<name>A0A3L8D4Z4_OOCBI</name>
<proteinExistence type="predicted"/>
<dbReference type="EMBL" id="QOIP01000013">
    <property type="protein sequence ID" value="RLU15211.1"/>
    <property type="molecule type" value="Genomic_DNA"/>
</dbReference>
<feature type="region of interest" description="Disordered" evidence="2">
    <location>
        <begin position="132"/>
        <end position="171"/>
    </location>
</feature>
<reference evidence="4" key="1">
    <citation type="journal article" date="2018" name="Genome Res.">
        <title>The genomic architecture and molecular evolution of ant odorant receptors.</title>
        <authorList>
            <person name="McKenzie S.K."/>
            <person name="Kronauer D.J.C."/>
        </authorList>
    </citation>
    <scope>NUCLEOTIDE SEQUENCE [LARGE SCALE GENOMIC DNA]</scope>
    <source>
        <strain evidence="4">Clonal line C1</strain>
    </source>
</reference>
<dbReference type="PROSITE" id="PS50878">
    <property type="entry name" value="RT_POL"/>
    <property type="match status" value="1"/>
</dbReference>
<dbReference type="Pfam" id="PF14529">
    <property type="entry name" value="Exo_endo_phos_2"/>
    <property type="match status" value="1"/>
</dbReference>
<gene>
    <name evidence="4" type="ORF">DMN91_012205</name>
</gene>
<feature type="compositionally biased region" description="Basic and acidic residues" evidence="2">
    <location>
        <begin position="138"/>
        <end position="169"/>
    </location>
</feature>
<protein>
    <recommendedName>
        <fullName evidence="3">Reverse transcriptase domain-containing protein</fullName>
    </recommendedName>
</protein>
<dbReference type="InterPro" id="IPR036691">
    <property type="entry name" value="Endo/exonu/phosph_ase_sf"/>
</dbReference>
<dbReference type="Pfam" id="PF00078">
    <property type="entry name" value="RVT_1"/>
    <property type="match status" value="1"/>
</dbReference>